<evidence type="ECO:0008006" key="10">
    <source>
        <dbReference type="Google" id="ProtNLM"/>
    </source>
</evidence>
<dbReference type="GO" id="GO:0020037">
    <property type="term" value="F:heme binding"/>
    <property type="evidence" value="ECO:0007669"/>
    <property type="project" value="InterPro"/>
</dbReference>
<dbReference type="GO" id="GO:0005506">
    <property type="term" value="F:iron ion binding"/>
    <property type="evidence" value="ECO:0007669"/>
    <property type="project" value="InterPro"/>
</dbReference>
<organism evidence="8 9">
    <name type="scientific">Penicillium olsonii</name>
    <dbReference type="NCBI Taxonomy" id="99116"/>
    <lineage>
        <taxon>Eukaryota</taxon>
        <taxon>Fungi</taxon>
        <taxon>Dikarya</taxon>
        <taxon>Ascomycota</taxon>
        <taxon>Pezizomycotina</taxon>
        <taxon>Eurotiomycetes</taxon>
        <taxon>Eurotiomycetidae</taxon>
        <taxon>Eurotiales</taxon>
        <taxon>Aspergillaceae</taxon>
        <taxon>Penicillium</taxon>
    </lineage>
</organism>
<keyword evidence="6 7" id="KW-0349">Heme</keyword>
<evidence type="ECO:0000313" key="9">
    <source>
        <dbReference type="Proteomes" id="UP001153618"/>
    </source>
</evidence>
<comment type="caution">
    <text evidence="8">The sequence shown here is derived from an EMBL/GenBank/DDBJ whole genome shotgun (WGS) entry which is preliminary data.</text>
</comment>
<comment type="cofactor">
    <cofactor evidence="1 6">
        <name>heme</name>
        <dbReference type="ChEBI" id="CHEBI:30413"/>
    </cofactor>
</comment>
<evidence type="ECO:0000256" key="3">
    <source>
        <dbReference type="ARBA" id="ARBA00022723"/>
    </source>
</evidence>
<dbReference type="GO" id="GO:0004497">
    <property type="term" value="F:monooxygenase activity"/>
    <property type="evidence" value="ECO:0007669"/>
    <property type="project" value="UniProtKB-KW"/>
</dbReference>
<name>A0A9W4HLM0_PENOL</name>
<dbReference type="PRINTS" id="PR00463">
    <property type="entry name" value="EP450I"/>
</dbReference>
<evidence type="ECO:0000256" key="7">
    <source>
        <dbReference type="RuleBase" id="RU000461"/>
    </source>
</evidence>
<protein>
    <recommendedName>
        <fullName evidence="10">Cytochrome P450</fullName>
    </recommendedName>
</protein>
<dbReference type="GO" id="GO:0016705">
    <property type="term" value="F:oxidoreductase activity, acting on paired donors, with incorporation or reduction of molecular oxygen"/>
    <property type="evidence" value="ECO:0007669"/>
    <property type="project" value="InterPro"/>
</dbReference>
<evidence type="ECO:0000313" key="8">
    <source>
        <dbReference type="EMBL" id="CAG8051375.1"/>
    </source>
</evidence>
<evidence type="ECO:0000256" key="1">
    <source>
        <dbReference type="ARBA" id="ARBA00001971"/>
    </source>
</evidence>
<dbReference type="OrthoDB" id="1470350at2759"/>
<sequence length="579" mass="65115">MDHLPAALAVGLLLLFMGYRWLLPNPIPGIPYNHDAARNLLGDLPAWTDYTKKTGEKLSWLPLQARKLNSPIIQIFVNPFNKPWVVITDFRESQDILLRRTKEFDRSDLLGNLFKGIGPDHHISMKTTNPQFKVHRKLIQHLMTPGFLNQVAAPRMYETFTELVDLWAQKARLAGGRPFSALDDFYRAALDAIWAVTFPLDPEESIIHAEKRFLAGPTSSPGILKNSLDAPAVFPEVPVPDAPNSILTLTESLESIMLSPTPKLAFWLLSKLPYMRKATAAKEKMIATELEKAKARFSSDFDSQQTARCAMDDIMRRELAAAAREDREPAYNTRTVYNELFGLLVAGHDTTSTTATWGLKLLSDHPEIQRKLRQAIRDGFPSAVAERRPPTAEEIFKARIPYLDATLEEIVRKSMTAPGVSRTAMVDTVILGHRIPKGTTVFLMGNGPDFIAPPIGTIPEELRSKSCREANGKIGAWDPVDSHLFKPERWIVMEDGKECFDSTSGPVLTFGLGPRGCFGRRMAYLELKIVFVLLLWNFELQPVPEALSSYQAVDKLTHQPRFCYLRLLESSLEKEIDLL</sequence>
<dbReference type="PANTHER" id="PTHR24305">
    <property type="entry name" value="CYTOCHROME P450"/>
    <property type="match status" value="1"/>
</dbReference>
<dbReference type="GO" id="GO:0043386">
    <property type="term" value="P:mycotoxin biosynthetic process"/>
    <property type="evidence" value="ECO:0007669"/>
    <property type="project" value="UniProtKB-ARBA"/>
</dbReference>
<evidence type="ECO:0000256" key="6">
    <source>
        <dbReference type="PIRSR" id="PIRSR602401-1"/>
    </source>
</evidence>
<evidence type="ECO:0000256" key="4">
    <source>
        <dbReference type="ARBA" id="ARBA00023002"/>
    </source>
</evidence>
<keyword evidence="7" id="KW-0503">Monooxygenase</keyword>
<keyword evidence="4 7" id="KW-0560">Oxidoreductase</keyword>
<keyword evidence="9" id="KW-1185">Reference proteome</keyword>
<dbReference type="SUPFAM" id="SSF48264">
    <property type="entry name" value="Cytochrome P450"/>
    <property type="match status" value="1"/>
</dbReference>
<dbReference type="Gene3D" id="1.10.630.10">
    <property type="entry name" value="Cytochrome P450"/>
    <property type="match status" value="1"/>
</dbReference>
<dbReference type="InterPro" id="IPR001128">
    <property type="entry name" value="Cyt_P450"/>
</dbReference>
<dbReference type="InterPro" id="IPR002401">
    <property type="entry name" value="Cyt_P450_E_grp-I"/>
</dbReference>
<dbReference type="PROSITE" id="PS00086">
    <property type="entry name" value="CYTOCHROME_P450"/>
    <property type="match status" value="1"/>
</dbReference>
<dbReference type="Proteomes" id="UP001153618">
    <property type="component" value="Unassembled WGS sequence"/>
</dbReference>
<keyword evidence="5 6" id="KW-0408">Iron</keyword>
<evidence type="ECO:0000256" key="5">
    <source>
        <dbReference type="ARBA" id="ARBA00023004"/>
    </source>
</evidence>
<reference evidence="8" key="1">
    <citation type="submission" date="2021-07" db="EMBL/GenBank/DDBJ databases">
        <authorList>
            <person name="Branca A.L. A."/>
        </authorList>
    </citation>
    <scope>NUCLEOTIDE SEQUENCE</scope>
</reference>
<dbReference type="AlphaFoldDB" id="A0A9W4HLM0"/>
<proteinExistence type="inferred from homology"/>
<dbReference type="InterPro" id="IPR036396">
    <property type="entry name" value="Cyt_P450_sf"/>
</dbReference>
<keyword evidence="3 6" id="KW-0479">Metal-binding</keyword>
<dbReference type="EMBL" id="CAJVOS010000016">
    <property type="protein sequence ID" value="CAG8051375.1"/>
    <property type="molecule type" value="Genomic_DNA"/>
</dbReference>
<dbReference type="PANTHER" id="PTHR24305:SF232">
    <property type="entry name" value="P450, PUTATIVE (EUROFUNG)-RELATED"/>
    <property type="match status" value="1"/>
</dbReference>
<evidence type="ECO:0000256" key="2">
    <source>
        <dbReference type="ARBA" id="ARBA00010617"/>
    </source>
</evidence>
<dbReference type="InterPro" id="IPR017972">
    <property type="entry name" value="Cyt_P450_CS"/>
</dbReference>
<feature type="binding site" description="axial binding residue" evidence="6">
    <location>
        <position position="517"/>
    </location>
    <ligand>
        <name>heme</name>
        <dbReference type="ChEBI" id="CHEBI:30413"/>
    </ligand>
    <ligandPart>
        <name>Fe</name>
        <dbReference type="ChEBI" id="CHEBI:18248"/>
    </ligandPart>
</feature>
<gene>
    <name evidence="8" type="ORF">POLS_LOCUS3274</name>
</gene>
<dbReference type="Pfam" id="PF00067">
    <property type="entry name" value="p450"/>
    <property type="match status" value="2"/>
</dbReference>
<comment type="similarity">
    <text evidence="2 7">Belongs to the cytochrome P450 family.</text>
</comment>
<dbReference type="InterPro" id="IPR050121">
    <property type="entry name" value="Cytochrome_P450_monoxygenase"/>
</dbReference>
<dbReference type="PRINTS" id="PR00385">
    <property type="entry name" value="P450"/>
</dbReference>
<accession>A0A9W4HLM0</accession>